<dbReference type="AlphaFoldDB" id="A0A517SA51"/>
<reference evidence="1 2" key="1">
    <citation type="submission" date="2019-02" db="EMBL/GenBank/DDBJ databases">
        <title>Deep-cultivation of Planctomycetes and their phenomic and genomic characterization uncovers novel biology.</title>
        <authorList>
            <person name="Wiegand S."/>
            <person name="Jogler M."/>
            <person name="Boedeker C."/>
            <person name="Pinto D."/>
            <person name="Vollmers J."/>
            <person name="Rivas-Marin E."/>
            <person name="Kohn T."/>
            <person name="Peeters S.H."/>
            <person name="Heuer A."/>
            <person name="Rast P."/>
            <person name="Oberbeckmann S."/>
            <person name="Bunk B."/>
            <person name="Jeske O."/>
            <person name="Meyerdierks A."/>
            <person name="Storesund J.E."/>
            <person name="Kallscheuer N."/>
            <person name="Luecker S."/>
            <person name="Lage O.M."/>
            <person name="Pohl T."/>
            <person name="Merkel B.J."/>
            <person name="Hornburger P."/>
            <person name="Mueller R.-W."/>
            <person name="Bruemmer F."/>
            <person name="Labrenz M."/>
            <person name="Spormann A.M."/>
            <person name="Op den Camp H."/>
            <person name="Overmann J."/>
            <person name="Amann R."/>
            <person name="Jetten M.S.M."/>
            <person name="Mascher T."/>
            <person name="Medema M.H."/>
            <person name="Devos D.P."/>
            <person name="Kaster A.-K."/>
            <person name="Ovreas L."/>
            <person name="Rohde M."/>
            <person name="Galperin M.Y."/>
            <person name="Jogler C."/>
        </authorList>
    </citation>
    <scope>NUCLEOTIDE SEQUENCE [LARGE SCALE GENOMIC DNA]</scope>
    <source>
        <strain evidence="1 2">Pan44</strain>
    </source>
</reference>
<accession>A0A517SA51</accession>
<gene>
    <name evidence="1" type="ORF">Pan44_10160</name>
</gene>
<dbReference type="OrthoDB" id="7652274at2"/>
<dbReference type="KEGG" id="ccos:Pan44_10160"/>
<sequence length="68" mass="7398">MSDTSNASSKAPTHIVYHVRDGANGEKGFWTRIGAAWAHKDGKGFNVQVDCVPLDGRLSLRIASEKKD</sequence>
<protein>
    <submittedName>
        <fullName evidence="1">Uncharacterized protein</fullName>
    </submittedName>
</protein>
<name>A0A517SA51_9PLAN</name>
<dbReference type="InParanoid" id="A0A517SA51"/>
<evidence type="ECO:0000313" key="1">
    <source>
        <dbReference type="EMBL" id="QDT53001.1"/>
    </source>
</evidence>
<dbReference type="EMBL" id="CP036271">
    <property type="protein sequence ID" value="QDT53001.1"/>
    <property type="molecule type" value="Genomic_DNA"/>
</dbReference>
<organism evidence="1 2">
    <name type="scientific">Caulifigura coniformis</name>
    <dbReference type="NCBI Taxonomy" id="2527983"/>
    <lineage>
        <taxon>Bacteria</taxon>
        <taxon>Pseudomonadati</taxon>
        <taxon>Planctomycetota</taxon>
        <taxon>Planctomycetia</taxon>
        <taxon>Planctomycetales</taxon>
        <taxon>Planctomycetaceae</taxon>
        <taxon>Caulifigura</taxon>
    </lineage>
</organism>
<proteinExistence type="predicted"/>
<evidence type="ECO:0000313" key="2">
    <source>
        <dbReference type="Proteomes" id="UP000315700"/>
    </source>
</evidence>
<dbReference type="RefSeq" id="WP_145027832.1">
    <property type="nucleotide sequence ID" value="NZ_CP036271.1"/>
</dbReference>
<dbReference type="Proteomes" id="UP000315700">
    <property type="component" value="Chromosome"/>
</dbReference>
<keyword evidence="2" id="KW-1185">Reference proteome</keyword>